<evidence type="ECO:0000256" key="3">
    <source>
        <dbReference type="ARBA" id="ARBA00007786"/>
    </source>
</evidence>
<dbReference type="EMBL" id="JAUJYO010000004">
    <property type="protein sequence ID" value="KAK1318642.1"/>
    <property type="molecule type" value="Genomic_DNA"/>
</dbReference>
<dbReference type="Gene3D" id="1.20.140.40">
    <property type="entry name" value="Invertase/pectin methylesterase inhibitor family protein"/>
    <property type="match status" value="1"/>
</dbReference>
<dbReference type="PANTHER" id="PTHR31707">
    <property type="entry name" value="PECTINESTERASE"/>
    <property type="match status" value="1"/>
</dbReference>
<reference evidence="8" key="2">
    <citation type="submission" date="2023-06" db="EMBL/GenBank/DDBJ databases">
        <authorList>
            <person name="Ma L."/>
            <person name="Liu K.-W."/>
            <person name="Li Z."/>
            <person name="Hsiao Y.-Y."/>
            <person name="Qi Y."/>
            <person name="Fu T."/>
            <person name="Tang G."/>
            <person name="Zhang D."/>
            <person name="Sun W.-H."/>
            <person name="Liu D.-K."/>
            <person name="Li Y."/>
            <person name="Chen G.-Z."/>
            <person name="Liu X.-D."/>
            <person name="Liao X.-Y."/>
            <person name="Jiang Y.-T."/>
            <person name="Yu X."/>
            <person name="Hao Y."/>
            <person name="Huang J."/>
            <person name="Zhao X.-W."/>
            <person name="Ke S."/>
            <person name="Chen Y.-Y."/>
            <person name="Wu W.-L."/>
            <person name="Hsu J.-L."/>
            <person name="Lin Y.-F."/>
            <person name="Huang M.-D."/>
            <person name="Li C.-Y."/>
            <person name="Huang L."/>
            <person name="Wang Z.-W."/>
            <person name="Zhao X."/>
            <person name="Zhong W.-Y."/>
            <person name="Peng D.-H."/>
            <person name="Ahmad S."/>
            <person name="Lan S."/>
            <person name="Zhang J.-S."/>
            <person name="Tsai W.-C."/>
            <person name="Van De Peer Y."/>
            <person name="Liu Z.-J."/>
        </authorList>
    </citation>
    <scope>NUCLEOTIDE SEQUENCE</scope>
    <source>
        <strain evidence="8">CP</strain>
        <tissue evidence="8">Leaves</tissue>
    </source>
</reference>
<evidence type="ECO:0000256" key="6">
    <source>
        <dbReference type="SAM" id="MobiDB-lite"/>
    </source>
</evidence>
<dbReference type="CDD" id="cd15798">
    <property type="entry name" value="PMEI-like_3"/>
    <property type="match status" value="1"/>
</dbReference>
<feature type="compositionally biased region" description="Low complexity" evidence="6">
    <location>
        <begin position="10"/>
        <end position="25"/>
    </location>
</feature>
<comment type="similarity">
    <text evidence="3">In the C-terminal section; belongs to the pectinesterase family.</text>
</comment>
<dbReference type="Gene3D" id="2.160.20.10">
    <property type="entry name" value="Single-stranded right-handed beta-helix, Pectin lyase-like"/>
    <property type="match status" value="1"/>
</dbReference>
<dbReference type="FunFam" id="2.160.20.10:FF:000092">
    <property type="entry name" value="Putative pectinesterase 57"/>
    <property type="match status" value="1"/>
</dbReference>
<evidence type="ECO:0000256" key="1">
    <source>
        <dbReference type="ARBA" id="ARBA00005184"/>
    </source>
</evidence>
<dbReference type="Proteomes" id="UP001180020">
    <property type="component" value="Unassembled WGS sequence"/>
</dbReference>
<evidence type="ECO:0000259" key="7">
    <source>
        <dbReference type="SMART" id="SM00856"/>
    </source>
</evidence>
<dbReference type="SUPFAM" id="SSF51126">
    <property type="entry name" value="Pectin lyase-like"/>
    <property type="match status" value="1"/>
</dbReference>
<dbReference type="InterPro" id="IPR000070">
    <property type="entry name" value="Pectinesterase_cat"/>
</dbReference>
<protein>
    <submittedName>
        <fullName evidence="8">Pectinesterase/pectinesterase inhibitor 20</fullName>
    </submittedName>
</protein>
<comment type="caution">
    <text evidence="8">The sequence shown here is derived from an EMBL/GenBank/DDBJ whole genome shotgun (WGS) entry which is preliminary data.</text>
</comment>
<keyword evidence="4" id="KW-0378">Hydrolase</keyword>
<feature type="domain" description="Pectinesterase inhibitor" evidence="7">
    <location>
        <begin position="19"/>
        <end position="151"/>
    </location>
</feature>
<keyword evidence="9" id="KW-1185">Reference proteome</keyword>
<dbReference type="Pfam" id="PF04043">
    <property type="entry name" value="PMEI"/>
    <property type="match status" value="1"/>
</dbReference>
<feature type="region of interest" description="Disordered" evidence="6">
    <location>
        <begin position="1"/>
        <end position="25"/>
    </location>
</feature>
<sequence>MISAFSSIGTTAAADVPPTTPVAPSTACNPTPYPSFCRSSVLPGNSSANLYDFGRLTITRSLSAALRFSSLVNSYLTRASSLTPTATRALQDCQLLSGLNIDYLSSARASLNPTQTLPDSQADEVQALLAANGLSVPLSNGTKLYSVGLSLFTRAWVPKRTRGAGGGARGHFHKGRDVRAELLQDGKLAARMSHAHRKVYESRSGRTLLQTSDSVAVSDVVIVSQDGTGNFTTITDALNAAPNDTSVNDGYFLIYVTAGVYEEYVTVTKHKKYVMVVGDGINQTIITGNRSVGDGWTTFNSATVSVVGQGFVATNITIRNTAGAIKNQAVALRTGADLSAFYSCSFEGYQDTLYTHSLRQFFRECDIYGTARPESEYRDIDARLLDKDNTRARIGRWSYENVSWSTLEDVFKNRDHGILLGWAGRSRRVVAMERGLRVEHIVLWGVQQHRAGIGH</sequence>
<organism evidence="8 9">
    <name type="scientific">Acorus calamus</name>
    <name type="common">Sweet flag</name>
    <dbReference type="NCBI Taxonomy" id="4465"/>
    <lineage>
        <taxon>Eukaryota</taxon>
        <taxon>Viridiplantae</taxon>
        <taxon>Streptophyta</taxon>
        <taxon>Embryophyta</taxon>
        <taxon>Tracheophyta</taxon>
        <taxon>Spermatophyta</taxon>
        <taxon>Magnoliopsida</taxon>
        <taxon>Liliopsida</taxon>
        <taxon>Acoraceae</taxon>
        <taxon>Acorus</taxon>
    </lineage>
</organism>
<name>A0AAV9EZH6_ACOCL</name>
<dbReference type="InterPro" id="IPR006501">
    <property type="entry name" value="Pectinesterase_inhib_dom"/>
</dbReference>
<comment type="pathway">
    <text evidence="1">Glycan metabolism; pectin degradation; 2-dehydro-3-deoxy-D-gluconate from pectin: step 1/5.</text>
</comment>
<dbReference type="SMART" id="SM00856">
    <property type="entry name" value="PMEI"/>
    <property type="match status" value="1"/>
</dbReference>
<dbReference type="InterPro" id="IPR012334">
    <property type="entry name" value="Pectin_lyas_fold"/>
</dbReference>
<evidence type="ECO:0000313" key="9">
    <source>
        <dbReference type="Proteomes" id="UP001180020"/>
    </source>
</evidence>
<dbReference type="GO" id="GO:0004857">
    <property type="term" value="F:enzyme inhibitor activity"/>
    <property type="evidence" value="ECO:0007669"/>
    <property type="project" value="InterPro"/>
</dbReference>
<evidence type="ECO:0000256" key="5">
    <source>
        <dbReference type="ARBA" id="ARBA00023085"/>
    </source>
</evidence>
<dbReference type="AlphaFoldDB" id="A0AAV9EZH6"/>
<dbReference type="GO" id="GO:0042545">
    <property type="term" value="P:cell wall modification"/>
    <property type="evidence" value="ECO:0007669"/>
    <property type="project" value="InterPro"/>
</dbReference>
<accession>A0AAV9EZH6</accession>
<evidence type="ECO:0000256" key="4">
    <source>
        <dbReference type="ARBA" id="ARBA00022801"/>
    </source>
</evidence>
<dbReference type="GO" id="GO:0030599">
    <property type="term" value="F:pectinesterase activity"/>
    <property type="evidence" value="ECO:0007669"/>
    <property type="project" value="InterPro"/>
</dbReference>
<keyword evidence="5" id="KW-0063">Aspartyl esterase</keyword>
<gene>
    <name evidence="8" type="primary">PME20</name>
    <name evidence="8" type="ORF">QJS10_CPB04g00892</name>
</gene>
<evidence type="ECO:0000256" key="2">
    <source>
        <dbReference type="ARBA" id="ARBA00006027"/>
    </source>
</evidence>
<reference evidence="8" key="1">
    <citation type="journal article" date="2023" name="Nat. Commun.">
        <title>Diploid and tetraploid genomes of Acorus and the evolution of monocots.</title>
        <authorList>
            <person name="Ma L."/>
            <person name="Liu K.W."/>
            <person name="Li Z."/>
            <person name="Hsiao Y.Y."/>
            <person name="Qi Y."/>
            <person name="Fu T."/>
            <person name="Tang G.D."/>
            <person name="Zhang D."/>
            <person name="Sun W.H."/>
            <person name="Liu D.K."/>
            <person name="Li Y."/>
            <person name="Chen G.Z."/>
            <person name="Liu X.D."/>
            <person name="Liao X.Y."/>
            <person name="Jiang Y.T."/>
            <person name="Yu X."/>
            <person name="Hao Y."/>
            <person name="Huang J."/>
            <person name="Zhao X.W."/>
            <person name="Ke S."/>
            <person name="Chen Y.Y."/>
            <person name="Wu W.L."/>
            <person name="Hsu J.L."/>
            <person name="Lin Y.F."/>
            <person name="Huang M.D."/>
            <person name="Li C.Y."/>
            <person name="Huang L."/>
            <person name="Wang Z.W."/>
            <person name="Zhao X."/>
            <person name="Zhong W.Y."/>
            <person name="Peng D.H."/>
            <person name="Ahmad S."/>
            <person name="Lan S."/>
            <person name="Zhang J.S."/>
            <person name="Tsai W.C."/>
            <person name="Van de Peer Y."/>
            <person name="Liu Z.J."/>
        </authorList>
    </citation>
    <scope>NUCLEOTIDE SEQUENCE</scope>
    <source>
        <strain evidence="8">CP</strain>
    </source>
</reference>
<comment type="similarity">
    <text evidence="2">In the N-terminal section; belongs to the PMEI family.</text>
</comment>
<dbReference type="InterPro" id="IPR011050">
    <property type="entry name" value="Pectin_lyase_fold/virulence"/>
</dbReference>
<dbReference type="Pfam" id="PF01095">
    <property type="entry name" value="Pectinesterase"/>
    <property type="match status" value="1"/>
</dbReference>
<proteinExistence type="inferred from homology"/>
<dbReference type="InterPro" id="IPR035513">
    <property type="entry name" value="Invertase/methylesterase_inhib"/>
</dbReference>
<dbReference type="SUPFAM" id="SSF101148">
    <property type="entry name" value="Plant invertase/pectin methylesterase inhibitor"/>
    <property type="match status" value="1"/>
</dbReference>
<evidence type="ECO:0000313" key="8">
    <source>
        <dbReference type="EMBL" id="KAK1318642.1"/>
    </source>
</evidence>